<name>A0A511W3R2_9BACI</name>
<sequence>MKNQKETIRKMVNYLNNEEADGGFWLPNIQRPFVWKEEQIERLFDSILREYPISTLLVWKTKSNLKRRQFMRDYKKKLKLTDFYVLQEDHKVKQLVLDGQQRLQSLYIGLKGSYEGKELYLNILSGDLTKPDDIRYQFKFLNQKNVEFPWIKFKNIVFNRGDSYDITEEVIEAADYELSKDETKKISKNISNILKVFTSDETLIYQELDSIDNPEAYTEDDVVEIFIRANSGGTVLGKSDLLFSLLSSSWEEADENMEELLEELNNTGYKFNRDFVLKTCLTLLNKGAAYSVPKFREESTRENISEKWDDIANAINDVRDFLYGKTYLRSDKALTSYLGLIPIIYFRYHFKDKWSSVKRLDEYILKTLLTGSFSGSPDNVIDRCVDTIRKTKEFNVEDIFEAIRRSGRNLQVSEDTILDLHYDSKNIHLIFNLWYKGFAYHPAFQNNKPQIDHIFPQSELQKVKEVNPQSGREVLSYKKKDRDQIANCMLLTQQENGAGGKSNQLPEIWFADKSEEYLDMHLIPRDKELWKVENYEQFIEERKKLIINRFNVLIY</sequence>
<dbReference type="Proteomes" id="UP000321440">
    <property type="component" value="Unassembled WGS sequence"/>
</dbReference>
<dbReference type="RefSeq" id="WP_146815295.1">
    <property type="nucleotide sequence ID" value="NZ_BJYA01000004.1"/>
</dbReference>
<protein>
    <recommendedName>
        <fullName evidence="5">DUF262 domain-containing protein</fullName>
    </recommendedName>
</protein>
<dbReference type="InterPro" id="IPR011089">
    <property type="entry name" value="GmrSD_C"/>
</dbReference>
<evidence type="ECO:0000313" key="4">
    <source>
        <dbReference type="Proteomes" id="UP000321440"/>
    </source>
</evidence>
<evidence type="ECO:0000313" key="3">
    <source>
        <dbReference type="EMBL" id="GEN45401.1"/>
    </source>
</evidence>
<comment type="caution">
    <text evidence="3">The sequence shown here is derived from an EMBL/GenBank/DDBJ whole genome shotgun (WGS) entry which is preliminary data.</text>
</comment>
<dbReference type="PANTHER" id="PTHR37292">
    <property type="entry name" value="VNG6097C"/>
    <property type="match status" value="1"/>
</dbReference>
<evidence type="ECO:0000259" key="2">
    <source>
        <dbReference type="Pfam" id="PF07510"/>
    </source>
</evidence>
<evidence type="ECO:0000259" key="1">
    <source>
        <dbReference type="Pfam" id="PF03235"/>
    </source>
</evidence>
<feature type="domain" description="GmrSD restriction endonucleases N-terminal" evidence="1">
    <location>
        <begin position="16"/>
        <end position="246"/>
    </location>
</feature>
<keyword evidence="4" id="KW-1185">Reference proteome</keyword>
<proteinExistence type="predicted"/>
<dbReference type="OrthoDB" id="9798761at2"/>
<feature type="domain" description="GmrSD restriction endonucleases C-terminal" evidence="2">
    <location>
        <begin position="421"/>
        <end position="547"/>
    </location>
</feature>
<evidence type="ECO:0008006" key="5">
    <source>
        <dbReference type="Google" id="ProtNLM"/>
    </source>
</evidence>
<reference evidence="3 4" key="1">
    <citation type="submission" date="2019-07" db="EMBL/GenBank/DDBJ databases">
        <title>Whole genome shotgun sequence of Alkalibacillus haloalkaliphilus NBRC 103110.</title>
        <authorList>
            <person name="Hosoyama A."/>
            <person name="Uohara A."/>
            <person name="Ohji S."/>
            <person name="Ichikawa N."/>
        </authorList>
    </citation>
    <scope>NUCLEOTIDE SEQUENCE [LARGE SCALE GENOMIC DNA]</scope>
    <source>
        <strain evidence="3 4">NBRC 103110</strain>
    </source>
</reference>
<dbReference type="AlphaFoldDB" id="A0A511W3R2"/>
<accession>A0A511W3R2</accession>
<dbReference type="InterPro" id="IPR004919">
    <property type="entry name" value="GmrSD_N"/>
</dbReference>
<dbReference type="Pfam" id="PF03235">
    <property type="entry name" value="GmrSD_N"/>
    <property type="match status" value="1"/>
</dbReference>
<dbReference type="Pfam" id="PF07510">
    <property type="entry name" value="GmrSD_C"/>
    <property type="match status" value="1"/>
</dbReference>
<dbReference type="EMBL" id="BJYA01000004">
    <property type="protein sequence ID" value="GEN45401.1"/>
    <property type="molecule type" value="Genomic_DNA"/>
</dbReference>
<dbReference type="PANTHER" id="PTHR37292:SF2">
    <property type="entry name" value="DUF262 DOMAIN-CONTAINING PROTEIN"/>
    <property type="match status" value="1"/>
</dbReference>
<gene>
    <name evidence="3" type="ORF">AHA02nite_11770</name>
</gene>
<organism evidence="3 4">
    <name type="scientific">Alkalibacillus haloalkaliphilus</name>
    <dbReference type="NCBI Taxonomy" id="94136"/>
    <lineage>
        <taxon>Bacteria</taxon>
        <taxon>Bacillati</taxon>
        <taxon>Bacillota</taxon>
        <taxon>Bacilli</taxon>
        <taxon>Bacillales</taxon>
        <taxon>Bacillaceae</taxon>
        <taxon>Alkalibacillus</taxon>
    </lineage>
</organism>